<dbReference type="EMBL" id="CP090170">
    <property type="protein sequence ID" value="UJO21236.1"/>
    <property type="molecule type" value="Genomic_DNA"/>
</dbReference>
<dbReference type="GeneID" id="71991052"/>
<gene>
    <name evidence="2" type="ORF">CLAFUR5_11174</name>
</gene>
<dbReference type="AlphaFoldDB" id="A0A9Q8USW9"/>
<dbReference type="RefSeq" id="XP_047765602.1">
    <property type="nucleotide sequence ID" value="XM_047910322.1"/>
</dbReference>
<evidence type="ECO:0000313" key="2">
    <source>
        <dbReference type="EMBL" id="UJO21236.1"/>
    </source>
</evidence>
<name>A0A9Q8USW9_PASFU</name>
<feature type="signal peptide" evidence="1">
    <location>
        <begin position="1"/>
        <end position="24"/>
    </location>
</feature>
<dbReference type="KEGG" id="ffu:CLAFUR5_11174"/>
<organism evidence="2 3">
    <name type="scientific">Passalora fulva</name>
    <name type="common">Tomato leaf mold</name>
    <name type="synonym">Cladosporium fulvum</name>
    <dbReference type="NCBI Taxonomy" id="5499"/>
    <lineage>
        <taxon>Eukaryota</taxon>
        <taxon>Fungi</taxon>
        <taxon>Dikarya</taxon>
        <taxon>Ascomycota</taxon>
        <taxon>Pezizomycotina</taxon>
        <taxon>Dothideomycetes</taxon>
        <taxon>Dothideomycetidae</taxon>
        <taxon>Mycosphaerellales</taxon>
        <taxon>Mycosphaerellaceae</taxon>
        <taxon>Fulvia</taxon>
    </lineage>
</organism>
<evidence type="ECO:0000313" key="3">
    <source>
        <dbReference type="Proteomes" id="UP000756132"/>
    </source>
</evidence>
<feature type="chain" id="PRO_5040191323" evidence="1">
    <location>
        <begin position="25"/>
        <end position="97"/>
    </location>
</feature>
<reference evidence="2" key="2">
    <citation type="journal article" date="2022" name="Microb. Genom.">
        <title>A chromosome-scale genome assembly of the tomato pathogen Cladosporium fulvum reveals a compartmentalized genome architecture and the presence of a dispensable chromosome.</title>
        <authorList>
            <person name="Zaccaron A.Z."/>
            <person name="Chen L.H."/>
            <person name="Samaras A."/>
            <person name="Stergiopoulos I."/>
        </authorList>
    </citation>
    <scope>NUCLEOTIDE SEQUENCE</scope>
    <source>
        <strain evidence="2">Race5_Kim</strain>
    </source>
</reference>
<keyword evidence="1" id="KW-0732">Signal</keyword>
<sequence>MPSLYLTMILAIFASAILPISTSALPQSDLSKRDTIKFCPGMNSQIWDSPSGATTWKLSCDRDTINDGTEHAMVPVSGGTDSFEDCIKVCGNANNNR</sequence>
<proteinExistence type="predicted"/>
<protein>
    <submittedName>
        <fullName evidence="2">Uncharacterized protein</fullName>
    </submittedName>
</protein>
<reference evidence="2" key="1">
    <citation type="submission" date="2021-12" db="EMBL/GenBank/DDBJ databases">
        <authorList>
            <person name="Zaccaron A."/>
            <person name="Stergiopoulos I."/>
        </authorList>
    </citation>
    <scope>NUCLEOTIDE SEQUENCE</scope>
    <source>
        <strain evidence="2">Race5_Kim</strain>
    </source>
</reference>
<dbReference type="Proteomes" id="UP000756132">
    <property type="component" value="Chromosome 8"/>
</dbReference>
<keyword evidence="3" id="KW-1185">Reference proteome</keyword>
<evidence type="ECO:0000256" key="1">
    <source>
        <dbReference type="SAM" id="SignalP"/>
    </source>
</evidence>
<accession>A0A9Q8USW9</accession>